<feature type="transmembrane region" description="Helical" evidence="6">
    <location>
        <begin position="354"/>
        <end position="383"/>
    </location>
</feature>
<dbReference type="Pfam" id="PF13440">
    <property type="entry name" value="Polysacc_synt_3"/>
    <property type="match status" value="1"/>
</dbReference>
<sequence>MTPEAPSLKPALNGAPGQGGLAEIWRRVRRNAVKIIGGRAVFGLVNLAAAALAARAVGIEAFGVVVMLQAYVKLISGLLKFESWTAVTKFGAETVAEERWSDFRRLIGFTLRLDFLGNMLGVIVGVIGAHLAARWMGWPPEAAAIAPYFALTIPFINPATATGVVRLFDNLNVLVRQHAFNAIVRLIGSAAIYVFGGGLEALILVWALATVVAGGSLILAAGLELKRRRLMPKLAGRWSRLTAGFPRIWRFMVFLNTTSLLNSLVAQATVLVVGPVLGTGAAGLFGIVRQLTDPLKRGFTLIGPIIFPELAWLEARRDRRSIRRLFVRTMALSALPLVALCLIFVFLGEPLLTLLFGAAAAPAAPLLTAAGVAAALGAFGFAIGPVMMTIRKEKALLFSTTVGALVFCAALFPFMHLWGLLGVGFALLLRQVVVTAHRLVILYRALVSNPARKKAAR</sequence>
<dbReference type="RefSeq" id="WP_165100759.1">
    <property type="nucleotide sequence ID" value="NZ_CP049056.1"/>
</dbReference>
<organism evidence="7 8">
    <name type="scientific">Pikeienuella piscinae</name>
    <dbReference type="NCBI Taxonomy" id="2748098"/>
    <lineage>
        <taxon>Bacteria</taxon>
        <taxon>Pseudomonadati</taxon>
        <taxon>Pseudomonadota</taxon>
        <taxon>Alphaproteobacteria</taxon>
        <taxon>Rhodobacterales</taxon>
        <taxon>Paracoccaceae</taxon>
        <taxon>Pikeienuella</taxon>
    </lineage>
</organism>
<evidence type="ECO:0000313" key="7">
    <source>
        <dbReference type="EMBL" id="QIE56873.1"/>
    </source>
</evidence>
<feature type="transmembrane region" description="Helical" evidence="6">
    <location>
        <begin position="61"/>
        <end position="79"/>
    </location>
</feature>
<feature type="transmembrane region" description="Helical" evidence="6">
    <location>
        <begin position="36"/>
        <end position="55"/>
    </location>
</feature>
<evidence type="ECO:0000256" key="5">
    <source>
        <dbReference type="ARBA" id="ARBA00023136"/>
    </source>
</evidence>
<feature type="transmembrane region" description="Helical" evidence="6">
    <location>
        <begin position="113"/>
        <end position="133"/>
    </location>
</feature>
<dbReference type="EMBL" id="CP049056">
    <property type="protein sequence ID" value="QIE56873.1"/>
    <property type="molecule type" value="Genomic_DNA"/>
</dbReference>
<feature type="transmembrane region" description="Helical" evidence="6">
    <location>
        <begin position="325"/>
        <end position="348"/>
    </location>
</feature>
<evidence type="ECO:0000256" key="2">
    <source>
        <dbReference type="ARBA" id="ARBA00022475"/>
    </source>
</evidence>
<keyword evidence="5 6" id="KW-0472">Membrane</keyword>
<accession>A0A7L5C0G3</accession>
<name>A0A7L5C0G3_9RHOB</name>
<feature type="transmembrane region" description="Helical" evidence="6">
    <location>
        <begin position="395"/>
        <end position="415"/>
    </location>
</feature>
<evidence type="ECO:0000256" key="6">
    <source>
        <dbReference type="SAM" id="Phobius"/>
    </source>
</evidence>
<evidence type="ECO:0000256" key="3">
    <source>
        <dbReference type="ARBA" id="ARBA00022692"/>
    </source>
</evidence>
<keyword evidence="8" id="KW-1185">Reference proteome</keyword>
<reference evidence="7 8" key="1">
    <citation type="submission" date="2020-02" db="EMBL/GenBank/DDBJ databases">
        <title>complete genome sequence of Rhodobacteraceae bacterium.</title>
        <authorList>
            <person name="Park J."/>
            <person name="Kim Y.-S."/>
            <person name="Kim K.-H."/>
        </authorList>
    </citation>
    <scope>NUCLEOTIDE SEQUENCE [LARGE SCALE GENOMIC DNA]</scope>
    <source>
        <strain evidence="7 8">RR4-56</strain>
    </source>
</reference>
<keyword evidence="4 6" id="KW-1133">Transmembrane helix</keyword>
<proteinExistence type="predicted"/>
<evidence type="ECO:0000256" key="4">
    <source>
        <dbReference type="ARBA" id="ARBA00022989"/>
    </source>
</evidence>
<feature type="transmembrane region" description="Helical" evidence="6">
    <location>
        <begin position="145"/>
        <end position="167"/>
    </location>
</feature>
<dbReference type="KEGG" id="hdh:G5B40_16375"/>
<evidence type="ECO:0000313" key="8">
    <source>
        <dbReference type="Proteomes" id="UP000503336"/>
    </source>
</evidence>
<dbReference type="PANTHER" id="PTHR30250">
    <property type="entry name" value="PST FAMILY PREDICTED COLANIC ACID TRANSPORTER"/>
    <property type="match status" value="1"/>
</dbReference>
<feature type="transmembrane region" description="Helical" evidence="6">
    <location>
        <begin position="268"/>
        <end position="288"/>
    </location>
</feature>
<dbReference type="AlphaFoldDB" id="A0A7L5C0G3"/>
<dbReference type="PANTHER" id="PTHR30250:SF31">
    <property type="entry name" value="INNER MEMBRANE PROTEIN YGHQ"/>
    <property type="match status" value="1"/>
</dbReference>
<dbReference type="InterPro" id="IPR050833">
    <property type="entry name" value="Poly_Biosynth_Transport"/>
</dbReference>
<keyword evidence="2" id="KW-1003">Cell membrane</keyword>
<keyword evidence="3 6" id="KW-0812">Transmembrane</keyword>
<protein>
    <submittedName>
        <fullName evidence="7">Lipopolysaccharide biosynthesis protein</fullName>
    </submittedName>
</protein>
<evidence type="ECO:0000256" key="1">
    <source>
        <dbReference type="ARBA" id="ARBA00004651"/>
    </source>
</evidence>
<dbReference type="Proteomes" id="UP000503336">
    <property type="component" value="Chromosome"/>
</dbReference>
<gene>
    <name evidence="7" type="ORF">G5B40_16375</name>
</gene>
<comment type="subcellular location">
    <subcellularLocation>
        <location evidence="1">Cell membrane</location>
        <topology evidence="1">Multi-pass membrane protein</topology>
    </subcellularLocation>
</comment>
<feature type="transmembrane region" description="Helical" evidence="6">
    <location>
        <begin position="427"/>
        <end position="447"/>
    </location>
</feature>
<dbReference type="GO" id="GO:0005886">
    <property type="term" value="C:plasma membrane"/>
    <property type="evidence" value="ECO:0007669"/>
    <property type="project" value="UniProtKB-SubCell"/>
</dbReference>